<protein>
    <submittedName>
        <fullName evidence="1">Helix-turn-helix domain-containing protein</fullName>
    </submittedName>
</protein>
<dbReference type="Pfam" id="PF13730">
    <property type="entry name" value="HTH_36"/>
    <property type="match status" value="1"/>
</dbReference>
<comment type="caution">
    <text evidence="1">The sequence shown here is derived from an EMBL/GenBank/DDBJ whole genome shotgun (WGS) entry which is preliminary data.</text>
</comment>
<dbReference type="EMBL" id="JAVLSF010000036">
    <property type="protein sequence ID" value="MDR9777236.1"/>
    <property type="molecule type" value="Genomic_DNA"/>
</dbReference>
<dbReference type="RefSeq" id="WP_310865796.1">
    <property type="nucleotide sequence ID" value="NZ_JAVLSF010000036.1"/>
</dbReference>
<evidence type="ECO:0000313" key="1">
    <source>
        <dbReference type="EMBL" id="MDR9777236.1"/>
    </source>
</evidence>
<dbReference type="InterPro" id="IPR036388">
    <property type="entry name" value="WH-like_DNA-bd_sf"/>
</dbReference>
<dbReference type="AlphaFoldDB" id="A0AAJ2H3W4"/>
<sequence length="101" mass="11891">MSKKQKTPAELFYENRSKWIEEMFDHPEITHADFRVLYFIGRRSGFENRGMYWTVPLIARRCQCSTHTVSAATAKAAKLGYLKVMQSPGKENFYSPVFYWL</sequence>
<proteinExistence type="predicted"/>
<gene>
    <name evidence="1" type="ORF">RJJ65_32275</name>
</gene>
<accession>A0AAJ2H3W4</accession>
<organism evidence="1 2">
    <name type="scientific">Rhizobium hidalgonense</name>
    <dbReference type="NCBI Taxonomy" id="1538159"/>
    <lineage>
        <taxon>Bacteria</taxon>
        <taxon>Pseudomonadati</taxon>
        <taxon>Pseudomonadota</taxon>
        <taxon>Alphaproteobacteria</taxon>
        <taxon>Hyphomicrobiales</taxon>
        <taxon>Rhizobiaceae</taxon>
        <taxon>Rhizobium/Agrobacterium group</taxon>
        <taxon>Rhizobium</taxon>
    </lineage>
</organism>
<dbReference type="Proteomes" id="UP001268610">
    <property type="component" value="Unassembled WGS sequence"/>
</dbReference>
<dbReference type="SUPFAM" id="SSF46785">
    <property type="entry name" value="Winged helix' DNA-binding domain"/>
    <property type="match status" value="1"/>
</dbReference>
<dbReference type="Gene3D" id="1.10.10.10">
    <property type="entry name" value="Winged helix-like DNA-binding domain superfamily/Winged helix DNA-binding domain"/>
    <property type="match status" value="1"/>
</dbReference>
<reference evidence="1" key="1">
    <citation type="submission" date="2023-04" db="EMBL/GenBank/DDBJ databases">
        <title>Genomic characterization of faba bean (Vicia faba) microsymbionts in Mexican soils.</title>
        <authorList>
            <person name="Rivera Orduna F.N."/>
            <person name="Guevara-Luna J."/>
            <person name="Yan J."/>
            <person name="Arroyo-Herrera I."/>
            <person name="Li Y."/>
            <person name="Vasquez-Murrieta M.S."/>
            <person name="Wang E.T."/>
        </authorList>
    </citation>
    <scope>NUCLEOTIDE SEQUENCE</scope>
    <source>
        <strain evidence="1">CH26</strain>
    </source>
</reference>
<dbReference type="InterPro" id="IPR036390">
    <property type="entry name" value="WH_DNA-bd_sf"/>
</dbReference>
<evidence type="ECO:0000313" key="2">
    <source>
        <dbReference type="Proteomes" id="UP001268610"/>
    </source>
</evidence>
<name>A0AAJ2H3W4_9HYPH</name>